<keyword evidence="3" id="KW-0472">Membrane</keyword>
<dbReference type="OrthoDB" id="6499973at2759"/>
<feature type="transmembrane region" description="Helical" evidence="3">
    <location>
        <begin position="136"/>
        <end position="152"/>
    </location>
</feature>
<dbReference type="GO" id="GO:0016020">
    <property type="term" value="C:membrane"/>
    <property type="evidence" value="ECO:0007669"/>
    <property type="project" value="UniProtKB-SubCell"/>
</dbReference>
<feature type="transmembrane region" description="Helical" evidence="3">
    <location>
        <begin position="423"/>
        <end position="442"/>
    </location>
</feature>
<feature type="transmembrane region" description="Helical" evidence="3">
    <location>
        <begin position="394"/>
        <end position="417"/>
    </location>
</feature>
<evidence type="ECO:0000313" key="5">
    <source>
        <dbReference type="EMBL" id="KXJ88997.1"/>
    </source>
</evidence>
<evidence type="ECO:0000313" key="6">
    <source>
        <dbReference type="Proteomes" id="UP000070501"/>
    </source>
</evidence>
<feature type="transmembrane region" description="Helical" evidence="3">
    <location>
        <begin position="66"/>
        <end position="87"/>
    </location>
</feature>
<evidence type="ECO:0000256" key="2">
    <source>
        <dbReference type="ARBA" id="ARBA00006727"/>
    </source>
</evidence>
<feature type="transmembrane region" description="Helical" evidence="3">
    <location>
        <begin position="107"/>
        <end position="129"/>
    </location>
</feature>
<feature type="domain" description="Major facilitator superfamily (MFS) profile" evidence="4">
    <location>
        <begin position="264"/>
        <end position="458"/>
    </location>
</feature>
<feature type="transmembrane region" description="Helical" evidence="3">
    <location>
        <begin position="224"/>
        <end position="245"/>
    </location>
</feature>
<proteinExistence type="inferred from homology"/>
<protein>
    <submittedName>
        <fullName evidence="5">Major facilitator superfamily domain-containing protein</fullName>
    </submittedName>
</protein>
<dbReference type="Gene3D" id="1.20.1250.20">
    <property type="entry name" value="MFS general substrate transporter like domains"/>
    <property type="match status" value="1"/>
</dbReference>
<comment type="subcellular location">
    <subcellularLocation>
        <location evidence="1">Membrane</location>
        <topology evidence="1">Multi-pass membrane protein</topology>
    </subcellularLocation>
</comment>
<dbReference type="PANTHER" id="PTHR11360:SF230">
    <property type="entry name" value="MONOCARBOXYLATE TRANSPORTER, PUTATIVE (AFU_ORTHOLOGUE AFUA_2G12790)-RELATED"/>
    <property type="match status" value="1"/>
</dbReference>
<keyword evidence="6" id="KW-1185">Reference proteome</keyword>
<dbReference type="InterPro" id="IPR011701">
    <property type="entry name" value="MFS"/>
</dbReference>
<dbReference type="EMBL" id="KQ964256">
    <property type="protein sequence ID" value="KXJ88997.1"/>
    <property type="molecule type" value="Genomic_DNA"/>
</dbReference>
<dbReference type="Pfam" id="PF07690">
    <property type="entry name" value="MFS_1"/>
    <property type="match status" value="1"/>
</dbReference>
<dbReference type="InterPro" id="IPR050327">
    <property type="entry name" value="Proton-linked_MCT"/>
</dbReference>
<dbReference type="SUPFAM" id="SSF103473">
    <property type="entry name" value="MFS general substrate transporter"/>
    <property type="match status" value="1"/>
</dbReference>
<keyword evidence="3" id="KW-0812">Transmembrane</keyword>
<dbReference type="InterPro" id="IPR036259">
    <property type="entry name" value="MFS_trans_sf"/>
</dbReference>
<evidence type="ECO:0000259" key="4">
    <source>
        <dbReference type="PROSITE" id="PS50850"/>
    </source>
</evidence>
<feature type="transmembrane region" description="Helical" evidence="3">
    <location>
        <begin position="198"/>
        <end position="218"/>
    </location>
</feature>
<dbReference type="GO" id="GO:0022857">
    <property type="term" value="F:transmembrane transporter activity"/>
    <property type="evidence" value="ECO:0007669"/>
    <property type="project" value="InterPro"/>
</dbReference>
<sequence>MTPLRPMHCCFNRGDSVPGGDTERGGGEELGSAMMGRTTALSGRGEGLRGLALPASNDFTDGGLRAWLVVAGASLTLLPSFGLITAIGTLQDHWTQYQLQQYMTRDISWISGLLFYIWLAASLVIGPWFDRHGPRWLMLCGSVGFVLMHLLLAECSLYWQLMLACSLIGGFSGAMLSTTALATVALWFEERRGFAQGIAMAGSSLGGLLIPMILRITFPKYGYAWSMRILALMTAMCLAIGNLLVRGRHKAHPGAIISFHMFRSLPVALFAASVVGLEMVLFLAQVLLPTYATLQPAYPPDTSFYVLAVCNGASCLGRLGPGYASDKLGRFNTLLAMILFTLVSTAAAWLPFGHTSLGALYAFSALFGFGTGSWMALIPACIGQLCPPGEFGRYYGGIYFLASFATLVGVPMGGALLESVSGMAMIGLCCGVLGVSLGLFLLSRWALLGRRWVLWERV</sequence>
<dbReference type="InParanoid" id="A0A136IVP7"/>
<comment type="similarity">
    <text evidence="2">Belongs to the major facilitator superfamily. Monocarboxylate porter (TC 2.A.1.13) family.</text>
</comment>
<feature type="transmembrane region" description="Helical" evidence="3">
    <location>
        <begin position="265"/>
        <end position="284"/>
    </location>
</feature>
<accession>A0A136IVP7</accession>
<gene>
    <name evidence="5" type="ORF">Micbo1qcDRAFT_184716</name>
</gene>
<dbReference type="PROSITE" id="PS50850">
    <property type="entry name" value="MFS"/>
    <property type="match status" value="1"/>
</dbReference>
<evidence type="ECO:0000256" key="3">
    <source>
        <dbReference type="SAM" id="Phobius"/>
    </source>
</evidence>
<feature type="transmembrane region" description="Helical" evidence="3">
    <location>
        <begin position="158"/>
        <end position="186"/>
    </location>
</feature>
<feature type="transmembrane region" description="Helical" evidence="3">
    <location>
        <begin position="333"/>
        <end position="352"/>
    </location>
</feature>
<dbReference type="PANTHER" id="PTHR11360">
    <property type="entry name" value="MONOCARBOXYLATE TRANSPORTER"/>
    <property type="match status" value="1"/>
</dbReference>
<dbReference type="Proteomes" id="UP000070501">
    <property type="component" value="Unassembled WGS sequence"/>
</dbReference>
<evidence type="ECO:0000256" key="1">
    <source>
        <dbReference type="ARBA" id="ARBA00004141"/>
    </source>
</evidence>
<dbReference type="AlphaFoldDB" id="A0A136IVP7"/>
<reference evidence="6" key="1">
    <citation type="submission" date="2016-02" db="EMBL/GenBank/DDBJ databases">
        <title>Draft genome sequence of Microdochium bolleyi, a fungal endophyte of beachgrass.</title>
        <authorList>
            <consortium name="DOE Joint Genome Institute"/>
            <person name="David A.S."/>
            <person name="May G."/>
            <person name="Haridas S."/>
            <person name="Lim J."/>
            <person name="Wang M."/>
            <person name="Labutti K."/>
            <person name="Lipzen A."/>
            <person name="Barry K."/>
            <person name="Grigoriev I.V."/>
        </authorList>
    </citation>
    <scope>NUCLEOTIDE SEQUENCE [LARGE SCALE GENOMIC DNA]</scope>
    <source>
        <strain evidence="6">J235TASD1</strain>
    </source>
</reference>
<name>A0A136IVP7_9PEZI</name>
<organism evidence="5 6">
    <name type="scientific">Microdochium bolleyi</name>
    <dbReference type="NCBI Taxonomy" id="196109"/>
    <lineage>
        <taxon>Eukaryota</taxon>
        <taxon>Fungi</taxon>
        <taxon>Dikarya</taxon>
        <taxon>Ascomycota</taxon>
        <taxon>Pezizomycotina</taxon>
        <taxon>Sordariomycetes</taxon>
        <taxon>Xylariomycetidae</taxon>
        <taxon>Xylariales</taxon>
        <taxon>Microdochiaceae</taxon>
        <taxon>Microdochium</taxon>
    </lineage>
</organism>
<feature type="transmembrane region" description="Helical" evidence="3">
    <location>
        <begin position="358"/>
        <end position="382"/>
    </location>
</feature>
<feature type="transmembrane region" description="Helical" evidence="3">
    <location>
        <begin position="304"/>
        <end position="321"/>
    </location>
</feature>
<dbReference type="InterPro" id="IPR020846">
    <property type="entry name" value="MFS_dom"/>
</dbReference>
<keyword evidence="3" id="KW-1133">Transmembrane helix</keyword>